<evidence type="ECO:0000256" key="2">
    <source>
        <dbReference type="ARBA" id="ARBA00022723"/>
    </source>
</evidence>
<evidence type="ECO:0000313" key="4">
    <source>
        <dbReference type="EnsemblMetazoa" id="GAUT019000-PA"/>
    </source>
</evidence>
<keyword evidence="5" id="KW-1185">Reference proteome</keyword>
<protein>
    <submittedName>
        <fullName evidence="4">DDE Tnp4 domain-containing protein</fullName>
    </submittedName>
</protein>
<keyword evidence="2" id="KW-0479">Metal-binding</keyword>
<evidence type="ECO:0000259" key="3">
    <source>
        <dbReference type="Pfam" id="PF13359"/>
    </source>
</evidence>
<dbReference type="GO" id="GO:0046872">
    <property type="term" value="F:metal ion binding"/>
    <property type="evidence" value="ECO:0007669"/>
    <property type="project" value="UniProtKB-KW"/>
</dbReference>
<dbReference type="AlphaFoldDB" id="A0A1A9UXJ1"/>
<sequence>MNVTIGRTHSIVLLAVCDAYYTFTTIDIGIYRPQSDGDIMCLSKIGKCLVQNELDVPDTNVITCINIELPRYLVSDGAFRLRDNIIRAYPGILLAQEEKTFNKKLPHVKRTIENAFSSLESIRRMPYSHAFRKCCSSGKG</sequence>
<reference evidence="4" key="1">
    <citation type="submission" date="2020-05" db="UniProtKB">
        <authorList>
            <consortium name="EnsemblMetazoa"/>
        </authorList>
    </citation>
    <scope>IDENTIFICATION</scope>
    <source>
        <strain evidence="4">TTRI</strain>
    </source>
</reference>
<evidence type="ECO:0000256" key="1">
    <source>
        <dbReference type="ARBA" id="ARBA00001968"/>
    </source>
</evidence>
<comment type="cofactor">
    <cofactor evidence="1">
        <name>a divalent metal cation</name>
        <dbReference type="ChEBI" id="CHEBI:60240"/>
    </cofactor>
</comment>
<name>A0A1A9UXJ1_GLOAU</name>
<dbReference type="Proteomes" id="UP000078200">
    <property type="component" value="Unassembled WGS sequence"/>
</dbReference>
<accession>A0A1A9UXJ1</accession>
<evidence type="ECO:0000313" key="5">
    <source>
        <dbReference type="Proteomes" id="UP000078200"/>
    </source>
</evidence>
<dbReference type="InterPro" id="IPR027806">
    <property type="entry name" value="HARBI1_dom"/>
</dbReference>
<dbReference type="Pfam" id="PF13359">
    <property type="entry name" value="DDE_Tnp_4"/>
    <property type="match status" value="1"/>
</dbReference>
<feature type="domain" description="DDE Tnp4" evidence="3">
    <location>
        <begin position="8"/>
        <end position="119"/>
    </location>
</feature>
<organism evidence="4 5">
    <name type="scientific">Glossina austeni</name>
    <name type="common">Savannah tsetse fly</name>
    <dbReference type="NCBI Taxonomy" id="7395"/>
    <lineage>
        <taxon>Eukaryota</taxon>
        <taxon>Metazoa</taxon>
        <taxon>Ecdysozoa</taxon>
        <taxon>Arthropoda</taxon>
        <taxon>Hexapoda</taxon>
        <taxon>Insecta</taxon>
        <taxon>Pterygota</taxon>
        <taxon>Neoptera</taxon>
        <taxon>Endopterygota</taxon>
        <taxon>Diptera</taxon>
        <taxon>Brachycera</taxon>
        <taxon>Muscomorpha</taxon>
        <taxon>Hippoboscoidea</taxon>
        <taxon>Glossinidae</taxon>
        <taxon>Glossina</taxon>
    </lineage>
</organism>
<proteinExistence type="predicted"/>
<dbReference type="EnsemblMetazoa" id="GAUT019000-RA">
    <property type="protein sequence ID" value="GAUT019000-PA"/>
    <property type="gene ID" value="GAUT019000"/>
</dbReference>
<dbReference type="STRING" id="7395.A0A1A9UXJ1"/>
<dbReference type="VEuPathDB" id="VectorBase:GAUT019000"/>